<keyword evidence="2" id="KW-1185">Reference proteome</keyword>
<evidence type="ECO:0000313" key="1">
    <source>
        <dbReference type="EMBL" id="PYI22739.1"/>
    </source>
</evidence>
<accession>A0A2V5HEF6</accession>
<evidence type="ECO:0008006" key="3">
    <source>
        <dbReference type="Google" id="ProtNLM"/>
    </source>
</evidence>
<evidence type="ECO:0000313" key="2">
    <source>
        <dbReference type="Proteomes" id="UP000249829"/>
    </source>
</evidence>
<gene>
    <name evidence="1" type="ORF">BO99DRAFT_471235</name>
</gene>
<reference evidence="1 2" key="1">
    <citation type="submission" date="2018-02" db="EMBL/GenBank/DDBJ databases">
        <title>The genomes of Aspergillus section Nigri reveals drivers in fungal speciation.</title>
        <authorList>
            <consortium name="DOE Joint Genome Institute"/>
            <person name="Vesth T.C."/>
            <person name="Nybo J."/>
            <person name="Theobald S."/>
            <person name="Brandl J."/>
            <person name="Frisvad J.C."/>
            <person name="Nielsen K.F."/>
            <person name="Lyhne E.K."/>
            <person name="Kogle M.E."/>
            <person name="Kuo A."/>
            <person name="Riley R."/>
            <person name="Clum A."/>
            <person name="Nolan M."/>
            <person name="Lipzen A."/>
            <person name="Salamov A."/>
            <person name="Henrissat B."/>
            <person name="Wiebenga A."/>
            <person name="De vries R.P."/>
            <person name="Grigoriev I.V."/>
            <person name="Mortensen U.H."/>
            <person name="Andersen M.R."/>
            <person name="Baker S.E."/>
        </authorList>
    </citation>
    <scope>NUCLEOTIDE SEQUENCE [LARGE SCALE GENOMIC DNA]</scope>
    <source>
        <strain evidence="1 2">CBS 115571</strain>
    </source>
</reference>
<proteinExistence type="predicted"/>
<organism evidence="1 2">
    <name type="scientific">Aspergillus violaceofuscus (strain CBS 115571)</name>
    <dbReference type="NCBI Taxonomy" id="1450538"/>
    <lineage>
        <taxon>Eukaryota</taxon>
        <taxon>Fungi</taxon>
        <taxon>Dikarya</taxon>
        <taxon>Ascomycota</taxon>
        <taxon>Pezizomycotina</taxon>
        <taxon>Eurotiomycetes</taxon>
        <taxon>Eurotiomycetidae</taxon>
        <taxon>Eurotiales</taxon>
        <taxon>Aspergillaceae</taxon>
        <taxon>Aspergillus</taxon>
    </lineage>
</organism>
<dbReference type="PANTHER" id="PTHR14097:SF8">
    <property type="entry name" value="NAD(P)-BINDING DOMAIN-CONTAINING PROTEIN"/>
    <property type="match status" value="1"/>
</dbReference>
<dbReference type="Gene3D" id="3.40.50.720">
    <property type="entry name" value="NAD(P)-binding Rossmann-like Domain"/>
    <property type="match status" value="1"/>
</dbReference>
<sequence length="259" mass="27974">MHLILTGATGLVGSSVLDAMLKNKAVSNISVLSRRPVPMADDARDPRVRVILHKNFDVYGPELLDQLQDAEGCVWALGTSSTNVNADQYVKITKDYALAAADAFSTLKSSSSQHPFRFIYVSGEGATHNPGRFSPIFARVKGETEQLLGKLSEQIPTRLRADSMRPGFVDPAMHPAIQPYIPAQVVKGIFPRIGVALSVPVIRYALPGMHSPTERLGNFLTDMAMGKLGGHLEGPGAFRVGGGWVVQNKGMRRILGLDS</sequence>
<dbReference type="OMA" id="AMGKYDK"/>
<dbReference type="STRING" id="1450538.A0A2V5HEF6"/>
<name>A0A2V5HEF6_ASPV1</name>
<dbReference type="InterPro" id="IPR036291">
    <property type="entry name" value="NAD(P)-bd_dom_sf"/>
</dbReference>
<dbReference type="EMBL" id="KZ825109">
    <property type="protein sequence ID" value="PYI22739.1"/>
    <property type="molecule type" value="Genomic_DNA"/>
</dbReference>
<protein>
    <recommendedName>
        <fullName evidence="3">Nucleoside-diphosphate-sugar epimerase</fullName>
    </recommendedName>
</protein>
<dbReference type="SUPFAM" id="SSF51735">
    <property type="entry name" value="NAD(P)-binding Rossmann-fold domains"/>
    <property type="match status" value="1"/>
</dbReference>
<dbReference type="AlphaFoldDB" id="A0A2V5HEF6"/>
<dbReference type="PANTHER" id="PTHR14097">
    <property type="entry name" value="OXIDOREDUCTASE HTATIP2"/>
    <property type="match status" value="1"/>
</dbReference>
<dbReference type="Proteomes" id="UP000249829">
    <property type="component" value="Unassembled WGS sequence"/>
</dbReference>